<dbReference type="Proteomes" id="UP000189933">
    <property type="component" value="Unassembled WGS sequence"/>
</dbReference>
<evidence type="ECO:0000313" key="2">
    <source>
        <dbReference type="EMBL" id="SJZ66585.1"/>
    </source>
</evidence>
<sequence>MRSVLETCQPRPELLAGTFNPEVFTASLGPVIEYYRTGARVLDNLYTNAELFFREATFPTQGLKTTLFEVFSRLAGDNTAPAIHRLETAFGGGKTHTLIACTHIAYRGKELAEVVNDIISPDLLPEPGTVQVVGIAGDEIPVHQTRGQKLVPYTLWGEIAYQIGGEKLYLELEEEVNSYAAPGRTFFEKALAGRKVIIMLDELAQYAARLEAARPDGASQLAAFLMGLHNFARTHSGVTILLTLASATDAFAKQTEQLAKLISQVRGEEVSEDDAINIGEKAVKGITSVVARDAVPVTPVQAAEISAVLAKRLFASVDRAAAEETAEEYMKMYKRNSNLLPEEAATEDYRNRMVANYPFHPTLVDFLNKKLASAENFQGTRGVLRVLALAVRSLWLKKKDVPMIHACHLDLREERIVNEILGRTGRSEILFVLNADIGSVDTGTLEGGASNAELADRRNPHPEGYPLYEYTWKTVFLHSLVGNEEGLGSRIFGITEADALFAVAFPGMTPPQVKTALEEINESAYYLKFEQGKYFASEEPTINSILARIRRTIRSDDIKDLLAHTARKIITDGSGLFHIEHDVVGPEDIPDGKNRLVLGVVSLFADTVDVQALITYQGFNQPRMQQNIVFVLVPDTVTVTAPRPNTNDILFADQSSAIEIKQRIEGIARQVKAMRILKEKPQSFGVNPQRLDDDDFKKRFREREQALITAVSEVYTGLYYPSTTGHIVRKEIKTAGGEGGTPFIELMRETLIKDRELLTSANVSQSDLMSLKNLFFSEDRDSISLQKLRENFYCLRHWPVVENNGVFEQIIRAGVQKGVWCLFRMENENSWPAEFYDQETDLPMSLNLSDPGYWIVTPQGANKRGWNREDRIDPEVLRRDIIYKIENNEPPTWEELNVLVTRQYGDGAQQQLQEEVVEMLKRGELLVCRQTGSSTMPEIISGNTAIFYTPMSIDRILTPEQAQAKGLLDKQVKDKFTLRGKEGAEKIWPLLHRIGSIYNRGAKTKIDYLDLTDLTLPDGGTLRLELNNASPKTMKMLGELFEVLANVVSLGENTEVILEVEEPDESCLLMQELKK</sequence>
<dbReference type="Pfam" id="PF04465">
    <property type="entry name" value="DUF499"/>
    <property type="match status" value="1"/>
</dbReference>
<name>A0A1T4MI90_9FIRM</name>
<feature type="domain" description="DUF7744" evidence="1">
    <location>
        <begin position="976"/>
        <end position="1075"/>
    </location>
</feature>
<keyword evidence="3" id="KW-1185">Reference proteome</keyword>
<reference evidence="3" key="1">
    <citation type="submission" date="2017-02" db="EMBL/GenBank/DDBJ databases">
        <authorList>
            <person name="Varghese N."/>
            <person name="Submissions S."/>
        </authorList>
    </citation>
    <scope>NUCLEOTIDE SEQUENCE [LARGE SCALE GENOMIC DNA]</scope>
    <source>
        <strain evidence="3">DSM 16521</strain>
    </source>
</reference>
<gene>
    <name evidence="2" type="ORF">SAMN02745885_00582</name>
</gene>
<protein>
    <recommendedName>
        <fullName evidence="1">DUF7744 domain-containing protein</fullName>
    </recommendedName>
</protein>
<organism evidence="2 3">
    <name type="scientific">Carboxydocella sporoproducens DSM 16521</name>
    <dbReference type="NCBI Taxonomy" id="1121270"/>
    <lineage>
        <taxon>Bacteria</taxon>
        <taxon>Bacillati</taxon>
        <taxon>Bacillota</taxon>
        <taxon>Clostridia</taxon>
        <taxon>Eubacteriales</taxon>
        <taxon>Clostridiales Family XVI. Incertae Sedis</taxon>
        <taxon>Carboxydocella</taxon>
    </lineage>
</organism>
<evidence type="ECO:0000259" key="1">
    <source>
        <dbReference type="Pfam" id="PF24897"/>
    </source>
</evidence>
<dbReference type="EMBL" id="FUXM01000004">
    <property type="protein sequence ID" value="SJZ66585.1"/>
    <property type="molecule type" value="Genomic_DNA"/>
</dbReference>
<dbReference type="AlphaFoldDB" id="A0A1T4MI90"/>
<dbReference type="Pfam" id="PF24897">
    <property type="entry name" value="DUF7744"/>
    <property type="match status" value="1"/>
</dbReference>
<proteinExistence type="predicted"/>
<dbReference type="OrthoDB" id="9757917at2"/>
<dbReference type="InterPro" id="IPR007555">
    <property type="entry name" value="DUF499"/>
</dbReference>
<dbReference type="RefSeq" id="WP_078664716.1">
    <property type="nucleotide sequence ID" value="NZ_FUXM01000004.1"/>
</dbReference>
<dbReference type="InterPro" id="IPR056646">
    <property type="entry name" value="DUF7744"/>
</dbReference>
<evidence type="ECO:0000313" key="3">
    <source>
        <dbReference type="Proteomes" id="UP000189933"/>
    </source>
</evidence>
<accession>A0A1T4MI90</accession>